<accession>A0ABV6E4C5</accession>
<evidence type="ECO:0000259" key="5">
    <source>
        <dbReference type="SMART" id="SM00903"/>
    </source>
</evidence>
<evidence type="ECO:0000256" key="2">
    <source>
        <dbReference type="ARBA" id="ARBA00022630"/>
    </source>
</evidence>
<dbReference type="EC" id="1.5.1.-" evidence="6"/>
<name>A0ABV6E4C5_9ACTN</name>
<comment type="caution">
    <text evidence="6">The sequence shown here is derived from an EMBL/GenBank/DDBJ whole genome shotgun (WGS) entry which is preliminary data.</text>
</comment>
<feature type="domain" description="Flavin reductase like" evidence="5">
    <location>
        <begin position="23"/>
        <end position="177"/>
    </location>
</feature>
<reference evidence="6 7" key="1">
    <citation type="submission" date="2024-09" db="EMBL/GenBank/DDBJ databases">
        <authorList>
            <person name="Sun Q."/>
            <person name="Mori K."/>
        </authorList>
    </citation>
    <scope>NUCLEOTIDE SEQUENCE [LARGE SCALE GENOMIC DNA]</scope>
    <source>
        <strain evidence="6 7">CCM 8654</strain>
    </source>
</reference>
<dbReference type="PANTHER" id="PTHR33798">
    <property type="entry name" value="FLAVOPROTEIN OXYGENASE"/>
    <property type="match status" value="1"/>
</dbReference>
<comment type="cofactor">
    <cofactor evidence="1">
        <name>FMN</name>
        <dbReference type="ChEBI" id="CHEBI:58210"/>
    </cofactor>
</comment>
<keyword evidence="3" id="KW-0288">FMN</keyword>
<evidence type="ECO:0000256" key="1">
    <source>
        <dbReference type="ARBA" id="ARBA00001917"/>
    </source>
</evidence>
<dbReference type="SMART" id="SM00903">
    <property type="entry name" value="Flavin_Reduct"/>
    <property type="match status" value="1"/>
</dbReference>
<dbReference type="EMBL" id="JBHLXH010000002">
    <property type="protein sequence ID" value="MFC0223796.1"/>
    <property type="molecule type" value="Genomic_DNA"/>
</dbReference>
<protein>
    <submittedName>
        <fullName evidence="6">Flavin reductase family protein</fullName>
        <ecNumber evidence="6">1.5.1.-</ecNumber>
    </submittedName>
</protein>
<dbReference type="GO" id="GO:0016491">
    <property type="term" value="F:oxidoreductase activity"/>
    <property type="evidence" value="ECO:0007669"/>
    <property type="project" value="UniProtKB-KW"/>
</dbReference>
<keyword evidence="7" id="KW-1185">Reference proteome</keyword>
<evidence type="ECO:0000256" key="4">
    <source>
        <dbReference type="ARBA" id="ARBA00038054"/>
    </source>
</evidence>
<proteinExistence type="inferred from homology"/>
<keyword evidence="2" id="KW-0285">Flavoprotein</keyword>
<dbReference type="Gene3D" id="2.30.110.10">
    <property type="entry name" value="Electron Transport, Fmn-binding Protein, Chain A"/>
    <property type="match status" value="1"/>
</dbReference>
<dbReference type="RefSeq" id="WP_378519592.1">
    <property type="nucleotide sequence ID" value="NZ_CBCSDI010000065.1"/>
</dbReference>
<sequence>MDSSRRVFDIDDPTTSPYRLLTALVVPRPIAWVSTLSAAGVGNLAPHSFFTVACADPAVVQFTSIGRKDTLRNVEETGEFTVSLASEELVDQVNATSTAFGPEVDEADATGVVMEPSEKVAPPRVRASPASIECTLRQVVDLGTSWLVLGTVRAITVRESALDGTHPLMSELRPVSRLGRDEWGLPPEVVALERP</sequence>
<comment type="similarity">
    <text evidence="4">Belongs to the flavoredoxin family.</text>
</comment>
<dbReference type="SUPFAM" id="SSF50475">
    <property type="entry name" value="FMN-binding split barrel"/>
    <property type="match status" value="1"/>
</dbReference>
<dbReference type="Pfam" id="PF01613">
    <property type="entry name" value="Flavin_Reduct"/>
    <property type="match status" value="1"/>
</dbReference>
<gene>
    <name evidence="6" type="ORF">ACFFJG_15015</name>
</gene>
<keyword evidence="6" id="KW-0560">Oxidoreductase</keyword>
<evidence type="ECO:0000313" key="7">
    <source>
        <dbReference type="Proteomes" id="UP001589698"/>
    </source>
</evidence>
<evidence type="ECO:0000313" key="6">
    <source>
        <dbReference type="EMBL" id="MFC0223796.1"/>
    </source>
</evidence>
<dbReference type="Proteomes" id="UP001589698">
    <property type="component" value="Unassembled WGS sequence"/>
</dbReference>
<dbReference type="InterPro" id="IPR012349">
    <property type="entry name" value="Split_barrel_FMN-bd"/>
</dbReference>
<organism evidence="6 7">
    <name type="scientific">Nocardioides zeicaulis</name>
    <dbReference type="NCBI Taxonomy" id="1776857"/>
    <lineage>
        <taxon>Bacteria</taxon>
        <taxon>Bacillati</taxon>
        <taxon>Actinomycetota</taxon>
        <taxon>Actinomycetes</taxon>
        <taxon>Propionibacteriales</taxon>
        <taxon>Nocardioidaceae</taxon>
        <taxon>Nocardioides</taxon>
    </lineage>
</organism>
<dbReference type="InterPro" id="IPR002563">
    <property type="entry name" value="Flavin_Rdtase-like_dom"/>
</dbReference>
<dbReference type="PANTHER" id="PTHR33798:SF5">
    <property type="entry name" value="FLAVIN REDUCTASE LIKE DOMAIN-CONTAINING PROTEIN"/>
    <property type="match status" value="1"/>
</dbReference>
<evidence type="ECO:0000256" key="3">
    <source>
        <dbReference type="ARBA" id="ARBA00022643"/>
    </source>
</evidence>